<accession>A0AAD9NIE5</accession>
<gene>
    <name evidence="1" type="ORF">NP493_1089g00012</name>
</gene>
<evidence type="ECO:0000313" key="2">
    <source>
        <dbReference type="Proteomes" id="UP001209878"/>
    </source>
</evidence>
<dbReference type="Gene3D" id="2.30.29.30">
    <property type="entry name" value="Pleckstrin-homology domain (PH domain)/Phosphotyrosine-binding domain (PTB)"/>
    <property type="match status" value="1"/>
</dbReference>
<dbReference type="InterPro" id="IPR011993">
    <property type="entry name" value="PH-like_dom_sf"/>
</dbReference>
<reference evidence="1" key="1">
    <citation type="journal article" date="2023" name="Mol. Biol. Evol.">
        <title>Third-Generation Sequencing Reveals the Adaptive Role of the Epigenome in Three Deep-Sea Polychaetes.</title>
        <authorList>
            <person name="Perez M."/>
            <person name="Aroh O."/>
            <person name="Sun Y."/>
            <person name="Lan Y."/>
            <person name="Juniper S.K."/>
            <person name="Young C.R."/>
            <person name="Angers B."/>
            <person name="Qian P.Y."/>
        </authorList>
    </citation>
    <scope>NUCLEOTIDE SEQUENCE</scope>
    <source>
        <strain evidence="1">R07B-5</strain>
    </source>
</reference>
<proteinExistence type="predicted"/>
<keyword evidence="2" id="KW-1185">Reference proteome</keyword>
<organism evidence="1 2">
    <name type="scientific">Ridgeia piscesae</name>
    <name type="common">Tubeworm</name>
    <dbReference type="NCBI Taxonomy" id="27915"/>
    <lineage>
        <taxon>Eukaryota</taxon>
        <taxon>Metazoa</taxon>
        <taxon>Spiralia</taxon>
        <taxon>Lophotrochozoa</taxon>
        <taxon>Annelida</taxon>
        <taxon>Polychaeta</taxon>
        <taxon>Sedentaria</taxon>
        <taxon>Canalipalpata</taxon>
        <taxon>Sabellida</taxon>
        <taxon>Siboglinidae</taxon>
        <taxon>Ridgeia</taxon>
    </lineage>
</organism>
<dbReference type="PANTHER" id="PTHR16265">
    <property type="entry name" value="PTB-CONTAINING, CUBILIN AND LRP1-INTERACTING PROTEIN"/>
    <property type="match status" value="1"/>
</dbReference>
<dbReference type="AlphaFoldDB" id="A0AAD9NIE5"/>
<protein>
    <recommendedName>
        <fullName evidence="3">PID domain-containing protein</fullName>
    </recommendedName>
</protein>
<dbReference type="GO" id="GO:0042127">
    <property type="term" value="P:regulation of cell population proliferation"/>
    <property type="evidence" value="ECO:0007669"/>
    <property type="project" value="InterPro"/>
</dbReference>
<evidence type="ECO:0000313" key="1">
    <source>
        <dbReference type="EMBL" id="KAK2171205.1"/>
    </source>
</evidence>
<comment type="caution">
    <text evidence="1">The sequence shown here is derived from an EMBL/GenBank/DDBJ whole genome shotgun (WGS) entry which is preliminary data.</text>
</comment>
<evidence type="ECO:0008006" key="3">
    <source>
        <dbReference type="Google" id="ProtNLM"/>
    </source>
</evidence>
<dbReference type="GO" id="GO:0051881">
    <property type="term" value="P:regulation of mitochondrial membrane potential"/>
    <property type="evidence" value="ECO:0007669"/>
    <property type="project" value="InterPro"/>
</dbReference>
<sequence>MTTDVATSPKSGVSVVTFATGYSATYMGHVPTENSAGREYIDYCIEKVLDRCNVSESNMVAAYVAVRPCALLVYFVDADRRVTHTRHFDLARIAQCSAASGSHVTTLAWLYRETLSDVIQVVCHVTRFKSEKTARVVAAQLYDAFKSLYSDCQMALASSRLFAKMAQQRNRNVGHDNTAGFVCDEKE</sequence>
<dbReference type="PANTHER" id="PTHR16265:SF1">
    <property type="entry name" value="PTB-CONTAINING, CUBILIN AND LRP1-INTERACTING PROTEIN"/>
    <property type="match status" value="1"/>
</dbReference>
<dbReference type="InterPro" id="IPR039112">
    <property type="entry name" value="PID1"/>
</dbReference>
<dbReference type="EMBL" id="JAODUO010001092">
    <property type="protein sequence ID" value="KAK2171205.1"/>
    <property type="molecule type" value="Genomic_DNA"/>
</dbReference>
<dbReference type="Proteomes" id="UP001209878">
    <property type="component" value="Unassembled WGS sequence"/>
</dbReference>
<dbReference type="GO" id="GO:0046627">
    <property type="term" value="P:negative regulation of insulin receptor signaling pathway"/>
    <property type="evidence" value="ECO:0007669"/>
    <property type="project" value="InterPro"/>
</dbReference>
<name>A0AAD9NIE5_RIDPI</name>
<dbReference type="SUPFAM" id="SSF50729">
    <property type="entry name" value="PH domain-like"/>
    <property type="match status" value="1"/>
</dbReference>